<dbReference type="Gene3D" id="2.40.50.730">
    <property type="match status" value="1"/>
</dbReference>
<dbReference type="Gene3D" id="3.30.420.10">
    <property type="entry name" value="Ribonuclease H-like superfamily/Ribonuclease H"/>
    <property type="match status" value="1"/>
</dbReference>
<dbReference type="GO" id="GO:1902975">
    <property type="term" value="P:mitotic DNA replication initiation"/>
    <property type="evidence" value="ECO:0007669"/>
    <property type="project" value="TreeGrafter"/>
</dbReference>
<feature type="region of interest" description="Disordered" evidence="6">
    <location>
        <begin position="1"/>
        <end position="35"/>
    </location>
</feature>
<dbReference type="AlphaFoldDB" id="O44064"/>
<evidence type="ECO:0000256" key="4">
    <source>
        <dbReference type="ARBA" id="ARBA00022695"/>
    </source>
</evidence>
<keyword evidence="4" id="KW-0548">Nucleotidyltransferase</keyword>
<dbReference type="Gene3D" id="1.10.287.690">
    <property type="entry name" value="Helix hairpin bin"/>
    <property type="match status" value="1"/>
</dbReference>
<dbReference type="InterPro" id="IPR043502">
    <property type="entry name" value="DNA/RNA_pol_sf"/>
</dbReference>
<dbReference type="GO" id="GO:0006272">
    <property type="term" value="P:leading strand elongation"/>
    <property type="evidence" value="ECO:0007669"/>
    <property type="project" value="TreeGrafter"/>
</dbReference>
<evidence type="ECO:0000313" key="9">
    <source>
        <dbReference type="EMBL" id="AAC38859.1"/>
    </source>
</evidence>
<dbReference type="PANTHER" id="PTHR45861:SF1">
    <property type="entry name" value="DNA POLYMERASE ALPHA CATALYTIC SUBUNIT"/>
    <property type="match status" value="1"/>
</dbReference>
<feature type="non-terminal residue" evidence="9">
    <location>
        <position position="1"/>
    </location>
</feature>
<dbReference type="GO" id="GO:0003697">
    <property type="term" value="F:single-stranded DNA binding"/>
    <property type="evidence" value="ECO:0007669"/>
    <property type="project" value="TreeGrafter"/>
</dbReference>
<dbReference type="GO" id="GO:0000166">
    <property type="term" value="F:nucleotide binding"/>
    <property type="evidence" value="ECO:0007669"/>
    <property type="project" value="InterPro"/>
</dbReference>
<dbReference type="PANTHER" id="PTHR45861">
    <property type="entry name" value="DNA POLYMERASE ALPHA CATALYTIC SUBUNIT"/>
    <property type="match status" value="1"/>
</dbReference>
<name>O44064_9SPIT</name>
<feature type="compositionally biased region" description="Basic and acidic residues" evidence="6">
    <location>
        <begin position="199"/>
        <end position="217"/>
    </location>
</feature>
<evidence type="ECO:0000259" key="8">
    <source>
        <dbReference type="Pfam" id="PF03104"/>
    </source>
</evidence>
<keyword evidence="3" id="KW-0808">Transferase</keyword>
<feature type="region of interest" description="Disordered" evidence="6">
    <location>
        <begin position="64"/>
        <end position="85"/>
    </location>
</feature>
<feature type="compositionally biased region" description="Acidic residues" evidence="6">
    <location>
        <begin position="829"/>
        <end position="843"/>
    </location>
</feature>
<feature type="non-terminal residue" evidence="9">
    <location>
        <position position="946"/>
    </location>
</feature>
<reference evidence="9" key="1">
    <citation type="journal article" date="1997" name="J. Mol. Evol.">
        <title>Phylogenetic relationships among hypotrichous ciliates determined with the macronuclear gene encoding the large, catalytic subunit of DNA polymerase alpha.</title>
        <authorList>
            <person name="Hoffman D.C."/>
            <person name="Prescott D.M."/>
        </authorList>
    </citation>
    <scope>NUCLEOTIDE SEQUENCE</scope>
</reference>
<dbReference type="GO" id="GO:0005658">
    <property type="term" value="C:alpha DNA polymerase:primase complex"/>
    <property type="evidence" value="ECO:0007669"/>
    <property type="project" value="TreeGrafter"/>
</dbReference>
<dbReference type="SMART" id="SM00486">
    <property type="entry name" value="POLBc"/>
    <property type="match status" value="1"/>
</dbReference>
<dbReference type="InterPro" id="IPR006133">
    <property type="entry name" value="DNA-dir_DNA_pol_B_exonuc"/>
</dbReference>
<evidence type="ECO:0000256" key="1">
    <source>
        <dbReference type="ARBA" id="ARBA00005755"/>
    </source>
</evidence>
<dbReference type="InterPro" id="IPR012337">
    <property type="entry name" value="RNaseH-like_sf"/>
</dbReference>
<evidence type="ECO:0000256" key="6">
    <source>
        <dbReference type="SAM" id="MobiDB-lite"/>
    </source>
</evidence>
<dbReference type="Pfam" id="PF03104">
    <property type="entry name" value="DNA_pol_B_exo1"/>
    <property type="match status" value="1"/>
</dbReference>
<accession>O44064</accession>
<proteinExistence type="evidence at transcript level"/>
<evidence type="ECO:0000259" key="7">
    <source>
        <dbReference type="Pfam" id="PF00136"/>
    </source>
</evidence>
<sequence>FIVDDDGLGYRDHGGEIWEDDDEDGDHANKKNKKRKLDVSPIFPLMIVQPTEQSITNFMMPQSTLNKKKAPPAAKAKPKVTEEQSRDIMNNLLGQLDNQEAEELEDINSSAVLAELNKPTAFNKEDQIYNKYNVPLATTTTPQPVAEPVTQQNIFSKKRKADEISGAGEEQQPKSANTTYFDAKSEQEVPASEYQSAQDESKMEIDSVATKGDDWQKIRQQQQQQQAAQTAPQIDPLQLADLPLHLNKDGTLSFYWFDAHEENNGQDLYIFGKVWQPELKQFVSCSLKVNGMQREIYALPKLKGKARSALSKEEEDKLVMNIFTELEDIRKRKYPAITKWKCKPVTRKYAFEMPIQHGEHKFLKIKYDATMPSLPYGLTGNTFECLFGANQSLLELFILKRKIKGPCWMTIRNPVKESEARKTWCRQEIFINDPKQAEITLDDLNRSDNPALSSICFAVKTCRSHQNTNEIAMISCFVHNNVSQDGPTQVEQFQTFTYVRKLDAKPMPFDFERNIKTRKGAPVIYFPSEKQLIEAFINKVTQIDPDLLIAHNLCGGLFELLLARISYLRVNHWSRIGRLKKTSIPTKKYDPSGAGYGGSQWIPRQVTCGRLLVDTFLTAKELIRETNYDLTHLAKVQLKETRDDFDEDLISQFYTTSERLFQLTDHTEKDAWLTFTLMCHLSIIPLTKQLTNIAGNLWFRSLQNARAERNEMLLLHEFKKKKFILPDKKQLSGRDMRKSMFGDEDDVVEQGGKKGKRKKAAYAGGLVIEPKAGFYDSIILLLDFNSLYPSIIQEYNLCFTTVNRRPTSNFNGTDIQNQFKIKAKKKEDDDQAEDEENEEEQVELPDKGVNTKDAVLPNVLRDLVQKRKAVKDKMKSERDPVKLQQLEIRQKAIKLTANSMYGCLGFSSSRFHAKAIAALITKTGRNTLLSTKEIAENKLGFNVVYG</sequence>
<feature type="region of interest" description="Disordered" evidence="6">
    <location>
        <begin position="821"/>
        <end position="848"/>
    </location>
</feature>
<dbReference type="Pfam" id="PF00136">
    <property type="entry name" value="DNA_pol_B"/>
    <property type="match status" value="1"/>
</dbReference>
<dbReference type="Gene3D" id="3.90.1600.10">
    <property type="entry name" value="Palm domain of DNA polymerase"/>
    <property type="match status" value="1"/>
</dbReference>
<dbReference type="Gene3D" id="3.30.70.2820">
    <property type="match status" value="1"/>
</dbReference>
<dbReference type="GO" id="GO:0006273">
    <property type="term" value="P:lagging strand elongation"/>
    <property type="evidence" value="ECO:0007669"/>
    <property type="project" value="TreeGrafter"/>
</dbReference>
<feature type="compositionally biased region" description="Low complexity" evidence="6">
    <location>
        <begin position="220"/>
        <end position="232"/>
    </location>
</feature>
<dbReference type="NCBIfam" id="TIGR00592">
    <property type="entry name" value="pol2"/>
    <property type="match status" value="1"/>
</dbReference>
<dbReference type="InterPro" id="IPR023211">
    <property type="entry name" value="DNA_pol_palm_dom_sf"/>
</dbReference>
<evidence type="ECO:0000256" key="5">
    <source>
        <dbReference type="ARBA" id="ARBA00022932"/>
    </source>
</evidence>
<keyword evidence="5" id="KW-0239">DNA-directed DNA polymerase</keyword>
<dbReference type="InterPro" id="IPR036397">
    <property type="entry name" value="RNaseH_sf"/>
</dbReference>
<feature type="domain" description="DNA-directed DNA polymerase family B multifunctional" evidence="7">
    <location>
        <begin position="698"/>
        <end position="938"/>
    </location>
</feature>
<dbReference type="SUPFAM" id="SSF56672">
    <property type="entry name" value="DNA/RNA polymerases"/>
    <property type="match status" value="1"/>
</dbReference>
<dbReference type="EC" id="2.7.7.7" evidence="2"/>
<evidence type="ECO:0000256" key="3">
    <source>
        <dbReference type="ARBA" id="ARBA00022679"/>
    </source>
</evidence>
<dbReference type="SUPFAM" id="SSF53098">
    <property type="entry name" value="Ribonuclease H-like"/>
    <property type="match status" value="1"/>
</dbReference>
<dbReference type="InterPro" id="IPR006172">
    <property type="entry name" value="DNA-dir_DNA_pol_B"/>
</dbReference>
<organism evidence="9">
    <name type="scientific">Halteria sp</name>
    <dbReference type="NCBI Taxonomy" id="57501"/>
    <lineage>
        <taxon>Eukaryota</taxon>
        <taxon>Sar</taxon>
        <taxon>Alveolata</taxon>
        <taxon>Ciliophora</taxon>
        <taxon>Intramacronucleata</taxon>
        <taxon>Spirotrichea</taxon>
        <taxon>Stichotrichia</taxon>
        <taxon>Sporadotrichida</taxon>
        <taxon>Halteriidae</taxon>
        <taxon>Halteria</taxon>
    </lineage>
</organism>
<comment type="similarity">
    <text evidence="1">Belongs to the DNA polymerase type-B family.</text>
</comment>
<dbReference type="InterPro" id="IPR006134">
    <property type="entry name" value="DNA-dir_DNA_pol_B_multi_dom"/>
</dbReference>
<feature type="region of interest" description="Disordered" evidence="6">
    <location>
        <begin position="149"/>
        <end position="232"/>
    </location>
</feature>
<dbReference type="PRINTS" id="PR00106">
    <property type="entry name" value="DNAPOLB"/>
</dbReference>
<protein>
    <recommendedName>
        <fullName evidence="2">DNA-directed DNA polymerase</fullName>
        <ecNumber evidence="2">2.7.7.7</ecNumber>
    </recommendedName>
</protein>
<dbReference type="GO" id="GO:0003682">
    <property type="term" value="F:chromatin binding"/>
    <property type="evidence" value="ECO:0007669"/>
    <property type="project" value="TreeGrafter"/>
</dbReference>
<evidence type="ECO:0000256" key="2">
    <source>
        <dbReference type="ARBA" id="ARBA00012417"/>
    </source>
</evidence>
<feature type="domain" description="DNA-directed DNA polymerase family B exonuclease" evidence="8">
    <location>
        <begin position="387"/>
        <end position="631"/>
    </location>
</feature>
<dbReference type="GO" id="GO:0003887">
    <property type="term" value="F:DNA-directed DNA polymerase activity"/>
    <property type="evidence" value="ECO:0007669"/>
    <property type="project" value="UniProtKB-KW"/>
</dbReference>
<dbReference type="GO" id="GO:0003688">
    <property type="term" value="F:DNA replication origin binding"/>
    <property type="evidence" value="ECO:0007669"/>
    <property type="project" value="TreeGrafter"/>
</dbReference>
<dbReference type="CDD" id="cd05776">
    <property type="entry name" value="DNA_polB_alpha_exo"/>
    <property type="match status" value="1"/>
</dbReference>
<dbReference type="EMBL" id="U89699">
    <property type="protein sequence ID" value="AAC38859.1"/>
    <property type="molecule type" value="mRNA"/>
</dbReference>
<dbReference type="Gene3D" id="6.10.10.100">
    <property type="match status" value="1"/>
</dbReference>